<evidence type="ECO:0000256" key="5">
    <source>
        <dbReference type="ARBA" id="ARBA00022968"/>
    </source>
</evidence>
<reference evidence="11" key="2">
    <citation type="submission" date="2021-01" db="UniProtKB">
        <authorList>
            <consortium name="EnsemblMetazoa"/>
        </authorList>
    </citation>
    <scope>IDENTIFICATION</scope>
</reference>
<dbReference type="OrthoDB" id="431432at2759"/>
<keyword evidence="8" id="KW-0472">Membrane</keyword>
<reference evidence="12" key="1">
    <citation type="submission" date="2015-02" db="EMBL/GenBank/DDBJ databases">
        <title>Genome sequencing for Strongylocentrotus purpuratus.</title>
        <authorList>
            <person name="Murali S."/>
            <person name="Liu Y."/>
            <person name="Vee V."/>
            <person name="English A."/>
            <person name="Wang M."/>
            <person name="Skinner E."/>
            <person name="Han Y."/>
            <person name="Muzny D.M."/>
            <person name="Worley K.C."/>
            <person name="Gibbs R.A."/>
        </authorList>
    </citation>
    <scope>NUCLEOTIDE SEQUENCE</scope>
</reference>
<name>A0A7M7NA21_STRPU</name>
<dbReference type="InterPro" id="IPR008428">
    <property type="entry name" value="Chond_GalNAc"/>
</dbReference>
<dbReference type="InterPro" id="IPR051227">
    <property type="entry name" value="CS_glycosyltransferase"/>
</dbReference>
<evidence type="ECO:0000256" key="6">
    <source>
        <dbReference type="ARBA" id="ARBA00022989"/>
    </source>
</evidence>
<evidence type="ECO:0000256" key="2">
    <source>
        <dbReference type="ARBA" id="ARBA00009239"/>
    </source>
</evidence>
<dbReference type="GO" id="GO:0047238">
    <property type="term" value="F:glucuronosyl-N-acetylgalactosaminyl-proteoglycan 4-beta-N-acetylgalactosaminyltransferase activity"/>
    <property type="evidence" value="ECO:0000318"/>
    <property type="project" value="GO_Central"/>
</dbReference>
<evidence type="ECO:0000256" key="9">
    <source>
        <dbReference type="RuleBase" id="RU364016"/>
    </source>
</evidence>
<keyword evidence="4" id="KW-0812">Transmembrane</keyword>
<dbReference type="RefSeq" id="XP_030832519.1">
    <property type="nucleotide sequence ID" value="XM_030976659.1"/>
</dbReference>
<dbReference type="PANTHER" id="PTHR12369:SF11">
    <property type="entry name" value="HEXOSYLTRANSFERASE"/>
    <property type="match status" value="1"/>
</dbReference>
<comment type="subcellular location">
    <subcellularLocation>
        <location evidence="1 9">Golgi apparatus</location>
        <location evidence="1 9">Golgi stack membrane</location>
        <topology evidence="1 9">Single-pass type II membrane protein</topology>
    </subcellularLocation>
</comment>
<dbReference type="SUPFAM" id="SSF53448">
    <property type="entry name" value="Nucleotide-diphospho-sugar transferases"/>
    <property type="match status" value="1"/>
</dbReference>
<evidence type="ECO:0000256" key="10">
    <source>
        <dbReference type="SAM" id="MobiDB-lite"/>
    </source>
</evidence>
<dbReference type="EnsemblMetazoa" id="XM_030976659">
    <property type="protein sequence ID" value="XP_030832519"/>
    <property type="gene ID" value="LOC579341"/>
</dbReference>
<comment type="similarity">
    <text evidence="2 9">Belongs to the chondroitin N-acetylgalactosaminyltransferase family.</text>
</comment>
<dbReference type="OMA" id="ATIHFIM"/>
<dbReference type="AlphaFoldDB" id="A0A7M7NA21"/>
<accession>A0A7M7NA21</accession>
<dbReference type="Proteomes" id="UP000007110">
    <property type="component" value="Unassembled WGS sequence"/>
</dbReference>
<dbReference type="Gene3D" id="3.90.550.10">
    <property type="entry name" value="Spore Coat Polysaccharide Biosynthesis Protein SpsA, Chain A"/>
    <property type="match status" value="1"/>
</dbReference>
<proteinExistence type="inferred from homology"/>
<evidence type="ECO:0000256" key="4">
    <source>
        <dbReference type="ARBA" id="ARBA00022692"/>
    </source>
</evidence>
<dbReference type="FunCoup" id="A0A7M7NA21">
    <property type="interactions" value="794"/>
</dbReference>
<keyword evidence="5 9" id="KW-0735">Signal-anchor</keyword>
<protein>
    <recommendedName>
        <fullName evidence="9">Hexosyltransferase</fullName>
        <ecNumber evidence="9">2.4.1.-</ecNumber>
    </recommendedName>
</protein>
<dbReference type="InParanoid" id="A0A7M7NA21"/>
<dbReference type="InterPro" id="IPR029044">
    <property type="entry name" value="Nucleotide-diphossugar_trans"/>
</dbReference>
<keyword evidence="6" id="KW-1133">Transmembrane helix</keyword>
<dbReference type="GO" id="GO:0050650">
    <property type="term" value="P:chondroitin sulfate proteoglycan biosynthetic process"/>
    <property type="evidence" value="ECO:0000318"/>
    <property type="project" value="GO_Central"/>
</dbReference>
<evidence type="ECO:0000256" key="8">
    <source>
        <dbReference type="ARBA" id="ARBA00023136"/>
    </source>
</evidence>
<sequence>MQTLFYNNYSVGDTAFTGDLQRLEVHNAITMHPVKRTPYLYRLHNYLQSVKINDLHMKIMTQYREIQELKELLHEDGEESVTALDQDARRYGVPISLNQYIPDSHRDVIPWNFFSRYVYHCRHDSPRMGLTQSVRTALKDIVMQVMKLINSNSQKVGRTIEYKEILYGYSRVTPNRGADYILDLLLIYKKHRGTSRTLSVRRHAYLHQSFDRIEFKEEEDDYASNVPATGGFQSSLSIFGHKTNSDASSQLGRSPDRIKATIHFIMSLSGRLEIFQRFMRNYERVCLKTNENTKLLLILFKKATDDPSADIIKTLNDYQKVYPGKEMKIIQAQGDFSRGLALELGAGQYGPDALMFFVDVDMYLSQGFLNRCRMNTNRRKSVYFPVVFSQYSPDIVFGSEPRQGSQLVINNDAGYFRHFGFGLVCLYHGDMNDVGGMNNAIVGWGMEDVDLYEKFVQSNMTIFRGPDTGLVHIYHPIICDPRLEAKQYQMCIGSRSSTYGANMQLARLLQEMSHNKKGGKKPDSHEDEDYDGR</sequence>
<evidence type="ECO:0000256" key="7">
    <source>
        <dbReference type="ARBA" id="ARBA00023034"/>
    </source>
</evidence>
<dbReference type="Pfam" id="PF05679">
    <property type="entry name" value="CHGN"/>
    <property type="match status" value="1"/>
</dbReference>
<organism evidence="11 12">
    <name type="scientific">Strongylocentrotus purpuratus</name>
    <name type="common">Purple sea urchin</name>
    <dbReference type="NCBI Taxonomy" id="7668"/>
    <lineage>
        <taxon>Eukaryota</taxon>
        <taxon>Metazoa</taxon>
        <taxon>Echinodermata</taxon>
        <taxon>Eleutherozoa</taxon>
        <taxon>Echinozoa</taxon>
        <taxon>Echinoidea</taxon>
        <taxon>Euechinoidea</taxon>
        <taxon>Echinacea</taxon>
        <taxon>Camarodonta</taxon>
        <taxon>Echinidea</taxon>
        <taxon>Strongylocentrotidae</taxon>
        <taxon>Strongylocentrotus</taxon>
    </lineage>
</organism>
<evidence type="ECO:0000256" key="3">
    <source>
        <dbReference type="ARBA" id="ARBA00022679"/>
    </source>
</evidence>
<keyword evidence="3 9" id="KW-0808">Transferase</keyword>
<dbReference type="GO" id="GO:0032580">
    <property type="term" value="C:Golgi cisterna membrane"/>
    <property type="evidence" value="ECO:0007669"/>
    <property type="project" value="UniProtKB-SubCell"/>
</dbReference>
<keyword evidence="7 9" id="KW-0333">Golgi apparatus</keyword>
<dbReference type="PANTHER" id="PTHR12369">
    <property type="entry name" value="CHONDROITIN SYNTHASE"/>
    <property type="match status" value="1"/>
</dbReference>
<evidence type="ECO:0000313" key="12">
    <source>
        <dbReference type="Proteomes" id="UP000007110"/>
    </source>
</evidence>
<feature type="region of interest" description="Disordered" evidence="10">
    <location>
        <begin position="513"/>
        <end position="533"/>
    </location>
</feature>
<dbReference type="GeneID" id="579341"/>
<dbReference type="KEGG" id="spu:579341"/>
<dbReference type="EC" id="2.4.1.-" evidence="9"/>
<evidence type="ECO:0000313" key="11">
    <source>
        <dbReference type="EnsemblMetazoa" id="XP_030832519"/>
    </source>
</evidence>
<keyword evidence="12" id="KW-1185">Reference proteome</keyword>
<evidence type="ECO:0000256" key="1">
    <source>
        <dbReference type="ARBA" id="ARBA00004447"/>
    </source>
</evidence>